<dbReference type="Pfam" id="PF16016">
    <property type="entry name" value="VASt"/>
    <property type="match status" value="1"/>
</dbReference>
<accession>A0A7S3JT93</accession>
<evidence type="ECO:0000259" key="5">
    <source>
        <dbReference type="PROSITE" id="PS51778"/>
    </source>
</evidence>
<organism evidence="6">
    <name type="scientific">Aureoumbra lagunensis</name>
    <dbReference type="NCBI Taxonomy" id="44058"/>
    <lineage>
        <taxon>Eukaryota</taxon>
        <taxon>Sar</taxon>
        <taxon>Stramenopiles</taxon>
        <taxon>Ochrophyta</taxon>
        <taxon>Pelagophyceae</taxon>
        <taxon>Pelagomonadales</taxon>
        <taxon>Aureoumbra</taxon>
    </lineage>
</organism>
<feature type="compositionally biased region" description="Polar residues" evidence="3">
    <location>
        <begin position="597"/>
        <end position="610"/>
    </location>
</feature>
<name>A0A7S3JT93_9STRA</name>
<dbReference type="EMBL" id="HBIJ01007196">
    <property type="protein sequence ID" value="CAE0364327.1"/>
    <property type="molecule type" value="Transcribed_RNA"/>
</dbReference>
<evidence type="ECO:0000256" key="3">
    <source>
        <dbReference type="SAM" id="MobiDB-lite"/>
    </source>
</evidence>
<reference evidence="6" key="1">
    <citation type="submission" date="2021-01" db="EMBL/GenBank/DDBJ databases">
        <authorList>
            <person name="Corre E."/>
            <person name="Pelletier E."/>
            <person name="Niang G."/>
            <person name="Scheremetjew M."/>
            <person name="Finn R."/>
            <person name="Kale V."/>
            <person name="Holt S."/>
            <person name="Cochrane G."/>
            <person name="Meng A."/>
            <person name="Brown T."/>
            <person name="Cohen L."/>
        </authorList>
    </citation>
    <scope>NUCLEOTIDE SEQUENCE</scope>
    <source>
        <strain evidence="6">CCMP1510</strain>
    </source>
</reference>
<dbReference type="InterPro" id="IPR031968">
    <property type="entry name" value="VASt"/>
</dbReference>
<feature type="region of interest" description="Disordered" evidence="3">
    <location>
        <begin position="234"/>
        <end position="282"/>
    </location>
</feature>
<feature type="region of interest" description="Disordered" evidence="3">
    <location>
        <begin position="37"/>
        <end position="70"/>
    </location>
</feature>
<keyword evidence="2 4" id="KW-0472">Membrane</keyword>
<feature type="transmembrane region" description="Helical" evidence="4">
    <location>
        <begin position="135"/>
        <end position="156"/>
    </location>
</feature>
<protein>
    <recommendedName>
        <fullName evidence="5">VASt domain-containing protein</fullName>
    </recommendedName>
</protein>
<evidence type="ECO:0000313" key="6">
    <source>
        <dbReference type="EMBL" id="CAE0364327.1"/>
    </source>
</evidence>
<feature type="compositionally biased region" description="Basic and acidic residues" evidence="3">
    <location>
        <begin position="567"/>
        <end position="582"/>
    </location>
</feature>
<comment type="subcellular location">
    <subcellularLocation>
        <location evidence="1">Membrane</location>
    </subcellularLocation>
</comment>
<evidence type="ECO:0000256" key="4">
    <source>
        <dbReference type="SAM" id="Phobius"/>
    </source>
</evidence>
<keyword evidence="4" id="KW-0812">Transmembrane</keyword>
<dbReference type="GO" id="GO:0016020">
    <property type="term" value="C:membrane"/>
    <property type="evidence" value="ECO:0007669"/>
    <property type="project" value="UniProtKB-SubCell"/>
</dbReference>
<feature type="domain" description="VASt" evidence="5">
    <location>
        <begin position="310"/>
        <end position="530"/>
    </location>
</feature>
<evidence type="ECO:0000256" key="1">
    <source>
        <dbReference type="ARBA" id="ARBA00004370"/>
    </source>
</evidence>
<keyword evidence="4" id="KW-1133">Transmembrane helix</keyword>
<feature type="compositionally biased region" description="Polar residues" evidence="3">
    <location>
        <begin position="234"/>
        <end position="250"/>
    </location>
</feature>
<gene>
    <name evidence="6" type="ORF">ALAG00032_LOCUS5068</name>
</gene>
<evidence type="ECO:0000256" key="2">
    <source>
        <dbReference type="ARBA" id="ARBA00023136"/>
    </source>
</evidence>
<proteinExistence type="predicted"/>
<dbReference type="PROSITE" id="PS51778">
    <property type="entry name" value="VAST"/>
    <property type="match status" value="1"/>
</dbReference>
<dbReference type="AlphaFoldDB" id="A0A7S3JT93"/>
<feature type="transmembrane region" description="Helical" evidence="4">
    <location>
        <begin position="168"/>
        <end position="192"/>
    </location>
</feature>
<sequence length="610" mass="68777">MVTQVFRRSGRCVVRTFSVVRVAARRTVQVIAHPGLTLRHTQRAPPSSPRIQNSRSLPVSPRTPKYSPNSPARRVYIRQASYFRENKHCPERLEDVLSAQEGGSRRKEMMHYSEEEAAYEPIIIHEEIGDLSPPFWVTALSALLTAICIFYSFLIMDAHLGSFRLGRFFEIVFVALLGICMATSILILFAPYSLGLHRGPLDVLLDMLGVPVPRDSVDFFAQSNQEEEFVQQELGNNNQQKDSSPENNQQRSEDDDDGIVCTQNLQPPISPKASGAQLASEEESMTARNAVLRCRALINEGDECDLDDPFLHVISMELNNLNPKAAYQAFWAGPQGGEFYANFLNTCAKNKNAQADEWQSKNDHEIRSMTTLHPLATNIRFPGLNLVIPTSKSQRAFHDLEEPTCLALFERSKFGGIPFGDALRVETVWIFENVQRITSKDIPVNKSHQEEIQENVLDTKGAQEDAILPPALDNIISTKVRIYFRCLFIDKVFPIPRWVKRTAIGKTKIELATTYGKWRDHVMGIVHSPSIAIEKRLLVNSDSMPIESTTFSDKEVLGTAPPALAESKSDDRPRSVRNDNTKHGRRHRSQQPKIDIFNSTQKKSNQNKAT</sequence>
<feature type="region of interest" description="Disordered" evidence="3">
    <location>
        <begin position="557"/>
        <end position="610"/>
    </location>
</feature>